<name>A0A2P1PA20_9RICK</name>
<dbReference type="Pfam" id="PF04229">
    <property type="entry name" value="GrpB"/>
    <property type="match status" value="1"/>
</dbReference>
<accession>A0A2P1PA20</accession>
<sequence>MDIKISDYNPLWPNIFEQEASKIKQALRKCKLYHIGSTSVPNLASKPIIDIIAEVNDITLADVLLTQIGYRYKGEYNLPLRRLYDKSGKIYLHVHKTGSPEIESNLVFRDYLRQNKGARDEYAALKIELAKDRANAQKAPTGITKYNLGKHQFIADVLNKAEFRGLCVRFVSCEQEYYYNMTHIFPDDASCKHFVLYEGAKLIAAACLKIQGNHASIIAAKGKNLNYLLKFILKWWGAITN</sequence>
<dbReference type="Proteomes" id="UP000241762">
    <property type="component" value="Chromosome"/>
</dbReference>
<dbReference type="SUPFAM" id="SSF81301">
    <property type="entry name" value="Nucleotidyltransferase"/>
    <property type="match status" value="1"/>
</dbReference>
<feature type="coiled-coil region" evidence="1">
    <location>
        <begin position="108"/>
        <end position="135"/>
    </location>
</feature>
<dbReference type="Gene3D" id="3.30.460.10">
    <property type="entry name" value="Beta Polymerase, domain 2"/>
    <property type="match status" value="1"/>
</dbReference>
<protein>
    <recommendedName>
        <fullName evidence="4">GrpB family protein</fullName>
    </recommendedName>
</protein>
<dbReference type="InterPro" id="IPR007344">
    <property type="entry name" value="GrpB/CoaE"/>
</dbReference>
<keyword evidence="3" id="KW-1185">Reference proteome</keyword>
<dbReference type="InterPro" id="IPR043519">
    <property type="entry name" value="NT_sf"/>
</dbReference>
<dbReference type="PANTHER" id="PTHR34822">
    <property type="entry name" value="GRPB DOMAIN PROTEIN (AFU_ORTHOLOGUE AFUA_1G01530)"/>
    <property type="match status" value="1"/>
</dbReference>
<proteinExistence type="predicted"/>
<dbReference type="OrthoDB" id="9799092at2"/>
<dbReference type="RefSeq" id="WP_106874938.1">
    <property type="nucleotide sequence ID" value="NZ_CP027845.1"/>
</dbReference>
<organism evidence="2 3">
    <name type="scientific">Candidatus Phycorickettsia trachydisci</name>
    <dbReference type="NCBI Taxonomy" id="2115978"/>
    <lineage>
        <taxon>Bacteria</taxon>
        <taxon>Pseudomonadati</taxon>
        <taxon>Pseudomonadota</taxon>
        <taxon>Alphaproteobacteria</taxon>
        <taxon>Rickettsiales</taxon>
        <taxon>Rickettsiaceae</taxon>
        <taxon>Candidatus Phycorickettsia</taxon>
    </lineage>
</organism>
<dbReference type="KEGG" id="ptc:phytr_11990"/>
<dbReference type="PANTHER" id="PTHR34822:SF1">
    <property type="entry name" value="GRPB FAMILY PROTEIN"/>
    <property type="match status" value="1"/>
</dbReference>
<keyword evidence="1" id="KW-0175">Coiled coil</keyword>
<reference evidence="2 3" key="1">
    <citation type="submission" date="2018-03" db="EMBL/GenBank/DDBJ databases">
        <title>A gene transfer event suggests a long-term partnership between eustigmatophyte algae and a novel lineage of endosymbiotic bacteria.</title>
        <authorList>
            <person name="Yurchenko T."/>
            <person name="Sevcikova T."/>
            <person name="Pribyl P."/>
            <person name="El Karkouri K."/>
            <person name="Klimes V."/>
            <person name="Amaral R."/>
            <person name="Zbrankova V."/>
            <person name="Kim E."/>
            <person name="Raoult D."/>
            <person name="Santos L.M.A."/>
            <person name="Elias M."/>
        </authorList>
    </citation>
    <scope>NUCLEOTIDE SEQUENCE [LARGE SCALE GENOMIC DNA]</scope>
    <source>
        <strain evidence="2">CCALA 838</strain>
    </source>
</reference>
<evidence type="ECO:0000256" key="1">
    <source>
        <dbReference type="SAM" id="Coils"/>
    </source>
</evidence>
<gene>
    <name evidence="2" type="ORF">phytr_11990</name>
</gene>
<dbReference type="EMBL" id="CP027845">
    <property type="protein sequence ID" value="AVP88124.1"/>
    <property type="molecule type" value="Genomic_DNA"/>
</dbReference>
<evidence type="ECO:0008006" key="4">
    <source>
        <dbReference type="Google" id="ProtNLM"/>
    </source>
</evidence>
<dbReference type="AlphaFoldDB" id="A0A2P1PA20"/>
<evidence type="ECO:0000313" key="2">
    <source>
        <dbReference type="EMBL" id="AVP88124.1"/>
    </source>
</evidence>
<evidence type="ECO:0000313" key="3">
    <source>
        <dbReference type="Proteomes" id="UP000241762"/>
    </source>
</evidence>